<dbReference type="SUPFAM" id="SSF55811">
    <property type="entry name" value="Nudix"/>
    <property type="match status" value="1"/>
</dbReference>
<evidence type="ECO:0000259" key="9">
    <source>
        <dbReference type="PROSITE" id="PS51462"/>
    </source>
</evidence>
<dbReference type="PANTHER" id="PTHR12992">
    <property type="entry name" value="NUDIX HYDROLASE"/>
    <property type="match status" value="1"/>
</dbReference>
<dbReference type="InterPro" id="IPR045121">
    <property type="entry name" value="CoAse"/>
</dbReference>
<dbReference type="EMBL" id="VUOB01000022">
    <property type="protein sequence ID" value="KAA2262260.1"/>
    <property type="molecule type" value="Genomic_DNA"/>
</dbReference>
<keyword evidence="8" id="KW-0812">Transmembrane</keyword>
<proteinExistence type="predicted"/>
<gene>
    <name evidence="10" type="ORF">F0L68_13315</name>
</gene>
<comment type="cofactor">
    <cofactor evidence="2">
        <name>Mg(2+)</name>
        <dbReference type="ChEBI" id="CHEBI:18420"/>
    </cofactor>
</comment>
<evidence type="ECO:0000256" key="7">
    <source>
        <dbReference type="SAM" id="MobiDB-lite"/>
    </source>
</evidence>
<dbReference type="AlphaFoldDB" id="A0A5B2XHI5"/>
<dbReference type="Gene3D" id="3.90.79.10">
    <property type="entry name" value="Nucleoside Triphosphate Pyrophosphohydrolase"/>
    <property type="match status" value="1"/>
</dbReference>
<evidence type="ECO:0000256" key="4">
    <source>
        <dbReference type="ARBA" id="ARBA00022801"/>
    </source>
</evidence>
<feature type="transmembrane region" description="Helical" evidence="8">
    <location>
        <begin position="187"/>
        <end position="213"/>
    </location>
</feature>
<organism evidence="10 11">
    <name type="scientific">Solihabitans fulvus</name>
    <dbReference type="NCBI Taxonomy" id="1892852"/>
    <lineage>
        <taxon>Bacteria</taxon>
        <taxon>Bacillati</taxon>
        <taxon>Actinomycetota</taxon>
        <taxon>Actinomycetes</taxon>
        <taxon>Pseudonocardiales</taxon>
        <taxon>Pseudonocardiaceae</taxon>
        <taxon>Solihabitans</taxon>
    </lineage>
</organism>
<evidence type="ECO:0000256" key="3">
    <source>
        <dbReference type="ARBA" id="ARBA00022723"/>
    </source>
</evidence>
<evidence type="ECO:0000256" key="5">
    <source>
        <dbReference type="ARBA" id="ARBA00022842"/>
    </source>
</evidence>
<protein>
    <submittedName>
        <fullName evidence="10">CoA pyrophosphatase</fullName>
    </submittedName>
</protein>
<reference evidence="10 11" key="2">
    <citation type="submission" date="2019-09" db="EMBL/GenBank/DDBJ databases">
        <authorList>
            <person name="Jin C."/>
        </authorList>
    </citation>
    <scope>NUCLEOTIDE SEQUENCE [LARGE SCALE GENOMIC DNA]</scope>
    <source>
        <strain evidence="10 11">AN110305</strain>
    </source>
</reference>
<feature type="region of interest" description="Disordered" evidence="7">
    <location>
        <begin position="1"/>
        <end position="21"/>
    </location>
</feature>
<dbReference type="GO" id="GO:0010945">
    <property type="term" value="F:coenzyme A diphosphatase activity"/>
    <property type="evidence" value="ECO:0007669"/>
    <property type="project" value="InterPro"/>
</dbReference>
<keyword evidence="5" id="KW-0460">Magnesium</keyword>
<keyword evidence="6" id="KW-0464">Manganese</keyword>
<dbReference type="Proteomes" id="UP000323454">
    <property type="component" value="Unassembled WGS sequence"/>
</dbReference>
<keyword evidence="11" id="KW-1185">Reference proteome</keyword>
<reference evidence="10 11" key="1">
    <citation type="submission" date="2019-09" db="EMBL/GenBank/DDBJ databases">
        <title>Goodfellowia gen. nov., a new genus of the Pseudonocardineae related to Actinoalloteichus, containing Goodfellowia coeruleoviolacea gen. nov., comb. nov. gen. nov., comb. nov.</title>
        <authorList>
            <person name="Labeda D."/>
        </authorList>
    </citation>
    <scope>NUCLEOTIDE SEQUENCE [LARGE SCALE GENOMIC DNA]</scope>
    <source>
        <strain evidence="10 11">AN110305</strain>
    </source>
</reference>
<evidence type="ECO:0000256" key="8">
    <source>
        <dbReference type="SAM" id="Phobius"/>
    </source>
</evidence>
<sequence>MSVHQGWRPETVSAGPLVDPADTPDWLRGLVEATAGLDAAAFTRLSPPPDGSSRAAAVLMLLGESDGADGPDILLLRRADTLGSHPGQVAFPGGAADPADDGPIATALREAEEETGVLPTGVRPVALLPELYVPPSGFLVTPVLGQWVEPCPVRPVDQAETAAVARVPISYLADPANRFKVRHPSGFLGPAFGVPGMLVWGFTAGLLTGLLALGGWERPWDATDVRDLDVALRAT</sequence>
<dbReference type="OrthoDB" id="9802805at2"/>
<dbReference type="PROSITE" id="PS51462">
    <property type="entry name" value="NUDIX"/>
    <property type="match status" value="1"/>
</dbReference>
<accession>A0A5B2XHI5</accession>
<dbReference type="PANTHER" id="PTHR12992:SF11">
    <property type="entry name" value="MITOCHONDRIAL COENZYME A DIPHOSPHATASE NUDT8"/>
    <property type="match status" value="1"/>
</dbReference>
<evidence type="ECO:0000256" key="2">
    <source>
        <dbReference type="ARBA" id="ARBA00001946"/>
    </source>
</evidence>
<dbReference type="GO" id="GO:0046872">
    <property type="term" value="F:metal ion binding"/>
    <property type="evidence" value="ECO:0007669"/>
    <property type="project" value="UniProtKB-KW"/>
</dbReference>
<keyword evidence="4" id="KW-0378">Hydrolase</keyword>
<comment type="caution">
    <text evidence="10">The sequence shown here is derived from an EMBL/GenBank/DDBJ whole genome shotgun (WGS) entry which is preliminary data.</text>
</comment>
<keyword evidence="3" id="KW-0479">Metal-binding</keyword>
<dbReference type="InterPro" id="IPR015797">
    <property type="entry name" value="NUDIX_hydrolase-like_dom_sf"/>
</dbReference>
<comment type="cofactor">
    <cofactor evidence="1">
        <name>Mn(2+)</name>
        <dbReference type="ChEBI" id="CHEBI:29035"/>
    </cofactor>
</comment>
<evidence type="ECO:0000256" key="6">
    <source>
        <dbReference type="ARBA" id="ARBA00023211"/>
    </source>
</evidence>
<dbReference type="Pfam" id="PF00293">
    <property type="entry name" value="NUDIX"/>
    <property type="match status" value="1"/>
</dbReference>
<name>A0A5B2XHI5_9PSEU</name>
<keyword evidence="8" id="KW-0472">Membrane</keyword>
<evidence type="ECO:0000256" key="1">
    <source>
        <dbReference type="ARBA" id="ARBA00001936"/>
    </source>
</evidence>
<feature type="domain" description="Nudix hydrolase" evidence="9">
    <location>
        <begin position="52"/>
        <end position="189"/>
    </location>
</feature>
<evidence type="ECO:0000313" key="10">
    <source>
        <dbReference type="EMBL" id="KAA2262260.1"/>
    </source>
</evidence>
<dbReference type="InterPro" id="IPR000086">
    <property type="entry name" value="NUDIX_hydrolase_dom"/>
</dbReference>
<dbReference type="CDD" id="cd03426">
    <property type="entry name" value="NUDIX_CoAse_Nudt7"/>
    <property type="match status" value="1"/>
</dbReference>
<keyword evidence="8" id="KW-1133">Transmembrane helix</keyword>
<evidence type="ECO:0000313" key="11">
    <source>
        <dbReference type="Proteomes" id="UP000323454"/>
    </source>
</evidence>